<accession>A0A4Y9VW19</accession>
<sequence length="400" mass="44235">MMKITTIFFAFLLCLSSQLQAHEDHTHPQKSSLAVSVAFDASGYLWRVGVQDGFVVVDTSKDGGKGFTKPLKVNAQPQKIGADGEARPKIAIGPEGNLYVTWTEGLKAPFTGYIWFARSIDQGKTFEKPMLVHQDKSEITHRFDSLNVNRHGKITVTWVDKRDLLAAKAANKPYEGAAIYYAVSENKGVSFSLERKLADSSCECCRIALTNKPDGAVAAMWRHVFEGSERDHMMAEIPANQSMPQPKRATFGRWKVDGCPHHGAALASGGEGDDWWGYHMAWFDGGNDDAGGKATLYYARMDGEAWVSSPAKKFGNMKKQAGHPAVAAIADNVWLVWREKDLGKHQIWMMKSDDAGKSWNLPHVLSESSGVADYPVLLQKDKQMFLLWNTATDGLKLLAI</sequence>
<feature type="signal peptide" evidence="1">
    <location>
        <begin position="1"/>
        <end position="21"/>
    </location>
</feature>
<reference evidence="2 3" key="1">
    <citation type="submission" date="2018-02" db="EMBL/GenBank/DDBJ databases">
        <title>A novel lanthanide dependent methylotroph, Methylotenera sp. La3113.</title>
        <authorList>
            <person name="Lv H."/>
            <person name="Tani A."/>
        </authorList>
    </citation>
    <scope>NUCLEOTIDE SEQUENCE [LARGE SCALE GENOMIC DNA]</scope>
    <source>
        <strain evidence="2 3">La3113</strain>
    </source>
</reference>
<dbReference type="EMBL" id="PQVH01000001">
    <property type="protein sequence ID" value="TFW73411.1"/>
    <property type="molecule type" value="Genomic_DNA"/>
</dbReference>
<dbReference type="SUPFAM" id="SSF50939">
    <property type="entry name" value="Sialidases"/>
    <property type="match status" value="2"/>
</dbReference>
<protein>
    <recommendedName>
        <fullName evidence="4">Exo-alpha-sialidase</fullName>
    </recommendedName>
</protein>
<dbReference type="Proteomes" id="UP000297706">
    <property type="component" value="Unassembled WGS sequence"/>
</dbReference>
<name>A0A4Y9VW19_9PROT</name>
<keyword evidence="1" id="KW-0732">Signal</keyword>
<organism evidence="2 3">
    <name type="scientific">Methylotenera oryzisoli</name>
    <dbReference type="NCBI Taxonomy" id="2080758"/>
    <lineage>
        <taxon>Bacteria</taxon>
        <taxon>Pseudomonadati</taxon>
        <taxon>Pseudomonadota</taxon>
        <taxon>Betaproteobacteria</taxon>
        <taxon>Nitrosomonadales</taxon>
        <taxon>Methylophilaceae</taxon>
        <taxon>Methylotenera</taxon>
    </lineage>
</organism>
<proteinExistence type="predicted"/>
<dbReference type="AlphaFoldDB" id="A0A4Y9VW19"/>
<gene>
    <name evidence="2" type="ORF">C3Y98_00575</name>
</gene>
<evidence type="ECO:0008006" key="4">
    <source>
        <dbReference type="Google" id="ProtNLM"/>
    </source>
</evidence>
<dbReference type="CDD" id="cd15482">
    <property type="entry name" value="Sialidase_non-viral"/>
    <property type="match status" value="1"/>
</dbReference>
<dbReference type="Gene3D" id="2.120.10.10">
    <property type="match status" value="1"/>
</dbReference>
<evidence type="ECO:0000313" key="3">
    <source>
        <dbReference type="Proteomes" id="UP000297706"/>
    </source>
</evidence>
<dbReference type="InterPro" id="IPR036278">
    <property type="entry name" value="Sialidase_sf"/>
</dbReference>
<feature type="chain" id="PRO_5021331823" description="Exo-alpha-sialidase" evidence="1">
    <location>
        <begin position="22"/>
        <end position="400"/>
    </location>
</feature>
<keyword evidence="3" id="KW-1185">Reference proteome</keyword>
<dbReference type="OrthoDB" id="9764969at2"/>
<comment type="caution">
    <text evidence="2">The sequence shown here is derived from an EMBL/GenBank/DDBJ whole genome shotgun (WGS) entry which is preliminary data.</text>
</comment>
<evidence type="ECO:0000256" key="1">
    <source>
        <dbReference type="SAM" id="SignalP"/>
    </source>
</evidence>
<evidence type="ECO:0000313" key="2">
    <source>
        <dbReference type="EMBL" id="TFW73411.1"/>
    </source>
</evidence>